<sequence length="663" mass="74698">MRLSYVSFLASFLSLIPVPSPPLYLCSSPSLSRRPTTHFVRLPTQERQLLTAQTSLSETQTKLREKELAVERLERDRRYFCEREKEEREGREREQIEASESRRQLDAELRSLRTQLSHLRDEHADLRSSHSSLSLSSSQSTGHLKSLVSQLQTQVQLLTSELDEARQLGAAREATIARLQDELDAVEDAEHANRSSADLGDMEIVREELGRQAGYLRSLESANAKLSAEVNQLKGRHESIEVLREEKRGLEAKLSTMGELREKCVTLEAELNAARSERASWAASPSKSSSESMRALTELRLSNAQLLEESGSLKASLRSKEIELEDVKRELDENRAVMEGLESDVRSLEEEVGRERRRRRVVEGERGWVGALLGEYKAENERLVEDLEALEQSTKGTLTKGASSEELDRLQSQNDSLESELKTHLATIAGLEGQTKEMEKQIETLEQTLFELSGEIAGGRHVPPNVRVLGFGEQPDQKEMDVRRETVEKLRGENEALLRRIQLLEESGVRAGNGNQGMGGGGGGMVPRESWEQVKREKGELEDVVRQKEKRLKRLQEVFASKSAEFREAIASILGLKLAFYPNGQVRVTSMYDLTASFVFQPNSSSEGMKMQLIAQTECNLADLPNMMHYWIEAEQCPPGFIASVTLECYERWKSGQEQEAQG</sequence>
<dbReference type="GO" id="GO:0000776">
    <property type="term" value="C:kinetochore"/>
    <property type="evidence" value="ECO:0007669"/>
    <property type="project" value="TreeGrafter"/>
</dbReference>
<evidence type="ECO:0000256" key="5">
    <source>
        <dbReference type="ARBA" id="ARBA00022776"/>
    </source>
</evidence>
<evidence type="ECO:0000256" key="4">
    <source>
        <dbReference type="ARBA" id="ARBA00022618"/>
    </source>
</evidence>
<evidence type="ECO:0000256" key="9">
    <source>
        <dbReference type="SAM" id="MobiDB-lite"/>
    </source>
</evidence>
<name>A0A4Y7SN07_COPMI</name>
<dbReference type="GO" id="GO:0051315">
    <property type="term" value="P:attachment of mitotic spindle microtubules to kinetochore"/>
    <property type="evidence" value="ECO:0007669"/>
    <property type="project" value="TreeGrafter"/>
</dbReference>
<evidence type="ECO:0000256" key="10">
    <source>
        <dbReference type="SAM" id="SignalP"/>
    </source>
</evidence>
<dbReference type="PANTHER" id="PTHR23168">
    <property type="entry name" value="MITOTIC SPINDLE ASSEMBLY CHECKPOINT PROTEIN MAD1 MITOTIC ARREST DEFICIENT-LIKE PROTEIN 1"/>
    <property type="match status" value="1"/>
</dbReference>
<feature type="coiled-coil region" evidence="8">
    <location>
        <begin position="531"/>
        <end position="565"/>
    </location>
</feature>
<dbReference type="PANTHER" id="PTHR23168:SF0">
    <property type="entry name" value="MITOTIC SPINDLE ASSEMBLY CHECKPOINT PROTEIN MAD1"/>
    <property type="match status" value="1"/>
</dbReference>
<dbReference type="GO" id="GO:0005635">
    <property type="term" value="C:nuclear envelope"/>
    <property type="evidence" value="ECO:0007669"/>
    <property type="project" value="TreeGrafter"/>
</dbReference>
<gene>
    <name evidence="11" type="ORF">FA13DRAFT_1640255</name>
</gene>
<evidence type="ECO:0000313" key="12">
    <source>
        <dbReference type="Proteomes" id="UP000298030"/>
    </source>
</evidence>
<dbReference type="Gene3D" id="1.20.5.170">
    <property type="match status" value="1"/>
</dbReference>
<evidence type="ECO:0000256" key="8">
    <source>
        <dbReference type="SAM" id="Coils"/>
    </source>
</evidence>
<feature type="coiled-coil region" evidence="8">
    <location>
        <begin position="216"/>
        <end position="277"/>
    </location>
</feature>
<feature type="chain" id="PRO_5021207330" description="Spindle assembly checkpoint component MAD1" evidence="10">
    <location>
        <begin position="16"/>
        <end position="663"/>
    </location>
</feature>
<dbReference type="SUPFAM" id="SSF75704">
    <property type="entry name" value="Mitotic arrest deficient-like 1, Mad1"/>
    <property type="match status" value="1"/>
</dbReference>
<dbReference type="GO" id="GO:0007094">
    <property type="term" value="P:mitotic spindle assembly checkpoint signaling"/>
    <property type="evidence" value="ECO:0007669"/>
    <property type="project" value="InterPro"/>
</dbReference>
<keyword evidence="5" id="KW-0498">Mitosis</keyword>
<protein>
    <recommendedName>
        <fullName evidence="3">Spindle assembly checkpoint component MAD1</fullName>
    </recommendedName>
</protein>
<comment type="similarity">
    <text evidence="2">Belongs to the MAD1 family.</text>
</comment>
<keyword evidence="8" id="KW-0175">Coiled coil</keyword>
<keyword evidence="7" id="KW-0131">Cell cycle</keyword>
<dbReference type="EMBL" id="QPFP01000081">
    <property type="protein sequence ID" value="TEB23162.1"/>
    <property type="molecule type" value="Genomic_DNA"/>
</dbReference>
<evidence type="ECO:0000256" key="6">
    <source>
        <dbReference type="ARBA" id="ARBA00023242"/>
    </source>
</evidence>
<dbReference type="OrthoDB" id="331602at2759"/>
<dbReference type="Pfam" id="PF05557">
    <property type="entry name" value="MAD"/>
    <property type="match status" value="1"/>
</dbReference>
<dbReference type="STRING" id="71717.A0A4Y7SN07"/>
<dbReference type="GO" id="GO:0072686">
    <property type="term" value="C:mitotic spindle"/>
    <property type="evidence" value="ECO:0007669"/>
    <property type="project" value="TreeGrafter"/>
</dbReference>
<dbReference type="InterPro" id="IPR008672">
    <property type="entry name" value="Mad1"/>
</dbReference>
<accession>A0A4Y7SN07</accession>
<keyword evidence="10" id="KW-0732">Signal</keyword>
<organism evidence="11 12">
    <name type="scientific">Coprinellus micaceus</name>
    <name type="common">Glistening ink-cap mushroom</name>
    <name type="synonym">Coprinus micaceus</name>
    <dbReference type="NCBI Taxonomy" id="71717"/>
    <lineage>
        <taxon>Eukaryota</taxon>
        <taxon>Fungi</taxon>
        <taxon>Dikarya</taxon>
        <taxon>Basidiomycota</taxon>
        <taxon>Agaricomycotina</taxon>
        <taxon>Agaricomycetes</taxon>
        <taxon>Agaricomycetidae</taxon>
        <taxon>Agaricales</taxon>
        <taxon>Agaricineae</taxon>
        <taxon>Psathyrellaceae</taxon>
        <taxon>Coprinellus</taxon>
    </lineage>
</organism>
<dbReference type="Gene3D" id="1.20.5.1700">
    <property type="match status" value="1"/>
</dbReference>
<keyword evidence="4" id="KW-0132">Cell division</keyword>
<dbReference type="AlphaFoldDB" id="A0A4Y7SN07"/>
<evidence type="ECO:0000256" key="1">
    <source>
        <dbReference type="ARBA" id="ARBA00004123"/>
    </source>
</evidence>
<evidence type="ECO:0000256" key="3">
    <source>
        <dbReference type="ARBA" id="ARBA00022019"/>
    </source>
</evidence>
<feature type="signal peptide" evidence="10">
    <location>
        <begin position="1"/>
        <end position="15"/>
    </location>
</feature>
<evidence type="ECO:0000256" key="7">
    <source>
        <dbReference type="ARBA" id="ARBA00023306"/>
    </source>
</evidence>
<dbReference type="Gene3D" id="6.10.250.90">
    <property type="match status" value="1"/>
</dbReference>
<feature type="coiled-coil region" evidence="8">
    <location>
        <begin position="314"/>
        <end position="455"/>
    </location>
</feature>
<proteinExistence type="inferred from homology"/>
<dbReference type="Gene3D" id="3.30.457.60">
    <property type="match status" value="1"/>
</dbReference>
<feature type="region of interest" description="Disordered" evidence="9">
    <location>
        <begin position="84"/>
        <end position="103"/>
    </location>
</feature>
<evidence type="ECO:0000256" key="2">
    <source>
        <dbReference type="ARBA" id="ARBA00008029"/>
    </source>
</evidence>
<comment type="subcellular location">
    <subcellularLocation>
        <location evidence="1">Nucleus</location>
    </subcellularLocation>
</comment>
<keyword evidence="12" id="KW-1185">Reference proteome</keyword>
<comment type="caution">
    <text evidence="11">The sequence shown here is derived from an EMBL/GenBank/DDBJ whole genome shotgun (WGS) entry which is preliminary data.</text>
</comment>
<keyword evidence="6" id="KW-0539">Nucleus</keyword>
<dbReference type="Proteomes" id="UP000298030">
    <property type="component" value="Unassembled WGS sequence"/>
</dbReference>
<dbReference type="GO" id="GO:0051301">
    <property type="term" value="P:cell division"/>
    <property type="evidence" value="ECO:0007669"/>
    <property type="project" value="UniProtKB-KW"/>
</dbReference>
<evidence type="ECO:0000313" key="11">
    <source>
        <dbReference type="EMBL" id="TEB23162.1"/>
    </source>
</evidence>
<reference evidence="11 12" key="1">
    <citation type="journal article" date="2019" name="Nat. Ecol. Evol.">
        <title>Megaphylogeny resolves global patterns of mushroom evolution.</title>
        <authorList>
            <person name="Varga T."/>
            <person name="Krizsan K."/>
            <person name="Foldi C."/>
            <person name="Dima B."/>
            <person name="Sanchez-Garcia M."/>
            <person name="Sanchez-Ramirez S."/>
            <person name="Szollosi G.J."/>
            <person name="Szarkandi J.G."/>
            <person name="Papp V."/>
            <person name="Albert L."/>
            <person name="Andreopoulos W."/>
            <person name="Angelini C."/>
            <person name="Antonin V."/>
            <person name="Barry K.W."/>
            <person name="Bougher N.L."/>
            <person name="Buchanan P."/>
            <person name="Buyck B."/>
            <person name="Bense V."/>
            <person name="Catcheside P."/>
            <person name="Chovatia M."/>
            <person name="Cooper J."/>
            <person name="Damon W."/>
            <person name="Desjardin D."/>
            <person name="Finy P."/>
            <person name="Geml J."/>
            <person name="Haridas S."/>
            <person name="Hughes K."/>
            <person name="Justo A."/>
            <person name="Karasinski D."/>
            <person name="Kautmanova I."/>
            <person name="Kiss B."/>
            <person name="Kocsube S."/>
            <person name="Kotiranta H."/>
            <person name="LaButti K.M."/>
            <person name="Lechner B.E."/>
            <person name="Liimatainen K."/>
            <person name="Lipzen A."/>
            <person name="Lukacs Z."/>
            <person name="Mihaltcheva S."/>
            <person name="Morgado L.N."/>
            <person name="Niskanen T."/>
            <person name="Noordeloos M.E."/>
            <person name="Ohm R.A."/>
            <person name="Ortiz-Santana B."/>
            <person name="Ovrebo C."/>
            <person name="Racz N."/>
            <person name="Riley R."/>
            <person name="Savchenko A."/>
            <person name="Shiryaev A."/>
            <person name="Soop K."/>
            <person name="Spirin V."/>
            <person name="Szebenyi C."/>
            <person name="Tomsovsky M."/>
            <person name="Tulloss R.E."/>
            <person name="Uehling J."/>
            <person name="Grigoriev I.V."/>
            <person name="Vagvolgyi C."/>
            <person name="Papp T."/>
            <person name="Martin F.M."/>
            <person name="Miettinen O."/>
            <person name="Hibbett D.S."/>
            <person name="Nagy L.G."/>
        </authorList>
    </citation>
    <scope>NUCLEOTIDE SEQUENCE [LARGE SCALE GENOMIC DNA]</scope>
    <source>
        <strain evidence="11 12">FP101781</strain>
    </source>
</reference>